<keyword evidence="8" id="KW-1003">Cell membrane</keyword>
<keyword evidence="12 18" id="KW-0548">Nucleotidyltransferase</keyword>
<evidence type="ECO:0000313" key="20">
    <source>
        <dbReference type="EMBL" id="QIK39102.1"/>
    </source>
</evidence>
<evidence type="ECO:0000256" key="4">
    <source>
        <dbReference type="ARBA" id="ARBA00005189"/>
    </source>
</evidence>
<keyword evidence="14" id="KW-0443">Lipid metabolism</keyword>
<dbReference type="EMBL" id="CP048029">
    <property type="protein sequence ID" value="QIK39102.1"/>
    <property type="molecule type" value="Genomic_DNA"/>
</dbReference>
<keyword evidence="9" id="KW-0444">Lipid biosynthesis</keyword>
<dbReference type="EC" id="2.7.7.41" evidence="6 18"/>
<evidence type="ECO:0000256" key="13">
    <source>
        <dbReference type="ARBA" id="ARBA00022989"/>
    </source>
</evidence>
<keyword evidence="10 18" id="KW-0808">Transferase</keyword>
<name>A0A6G7VGN0_9GAMM</name>
<keyword evidence="11 18" id="KW-0812">Transmembrane</keyword>
<feature type="transmembrane region" description="Helical" evidence="19">
    <location>
        <begin position="188"/>
        <end position="210"/>
    </location>
</feature>
<evidence type="ECO:0000256" key="15">
    <source>
        <dbReference type="ARBA" id="ARBA00023136"/>
    </source>
</evidence>
<sequence length="284" mass="30467">MSVSAETSAANNLRLRTLTALWLVPLVVGAVLGLPTAGLAVFFGVFMLIAAWEWCALAGVGDPVARTFYLILVVALLLLLWHWPALTWTPLLAASLVVWAFQIPHILRTRTIDPALGVQPALLLKGLLILSATWAAILSLHRLPTVGPALVISFLFLIAGADSAAYFVGRRWGRVKLAPAISPGKTWAGFYGALAGSALIGLGTNLWLGLPLVKAFIILLICLLAVMLSVIGDLYESLLKRRRHLKDSSQILPGHGGLLDRIDSLTAAAPLYALGMSWVLTDWS</sequence>
<keyword evidence="21" id="KW-1185">Reference proteome</keyword>
<evidence type="ECO:0000313" key="21">
    <source>
        <dbReference type="Proteomes" id="UP000502699"/>
    </source>
</evidence>
<keyword evidence="16" id="KW-0594">Phospholipid biosynthesis</keyword>
<evidence type="ECO:0000256" key="11">
    <source>
        <dbReference type="ARBA" id="ARBA00022692"/>
    </source>
</evidence>
<comment type="pathway">
    <text evidence="3 18">Phospholipid metabolism; CDP-diacylglycerol biosynthesis; CDP-diacylglycerol from sn-glycerol 3-phosphate: step 3/3.</text>
</comment>
<dbReference type="Proteomes" id="UP000502699">
    <property type="component" value="Chromosome"/>
</dbReference>
<comment type="subcellular location">
    <subcellularLocation>
        <location evidence="2">Cell membrane</location>
        <topology evidence="2">Multi-pass membrane protein</topology>
    </subcellularLocation>
</comment>
<evidence type="ECO:0000256" key="19">
    <source>
        <dbReference type="SAM" id="Phobius"/>
    </source>
</evidence>
<reference evidence="21" key="1">
    <citation type="submission" date="2020-01" db="EMBL/GenBank/DDBJ databases">
        <title>Caldichromatium gen. nov., sp. nov., a thermophilic purple sulfur bacterium member of the family Chromatiaceae isolated from Nakabusa hot spring, Japan.</title>
        <authorList>
            <person name="Saini M.K."/>
            <person name="Hanada S."/>
            <person name="Tank M."/>
        </authorList>
    </citation>
    <scope>NUCLEOTIDE SEQUENCE [LARGE SCALE GENOMIC DNA]</scope>
    <source>
        <strain evidence="21">No.7</strain>
    </source>
</reference>
<evidence type="ECO:0000256" key="9">
    <source>
        <dbReference type="ARBA" id="ARBA00022516"/>
    </source>
</evidence>
<proteinExistence type="inferred from homology"/>
<dbReference type="GO" id="GO:0016024">
    <property type="term" value="P:CDP-diacylglycerol biosynthetic process"/>
    <property type="evidence" value="ECO:0007669"/>
    <property type="project" value="UniProtKB-UniPathway"/>
</dbReference>
<organism evidence="20 21">
    <name type="scientific">Caldichromatium japonicum</name>
    <dbReference type="NCBI Taxonomy" id="2699430"/>
    <lineage>
        <taxon>Bacteria</taxon>
        <taxon>Pseudomonadati</taxon>
        <taxon>Pseudomonadota</taxon>
        <taxon>Gammaproteobacteria</taxon>
        <taxon>Chromatiales</taxon>
        <taxon>Chromatiaceae</taxon>
        <taxon>Caldichromatium</taxon>
    </lineage>
</organism>
<dbReference type="PANTHER" id="PTHR46382:SF1">
    <property type="entry name" value="PHOSPHATIDATE CYTIDYLYLTRANSFERASE"/>
    <property type="match status" value="1"/>
</dbReference>
<dbReference type="UniPathway" id="UPA00557">
    <property type="reaction ID" value="UER00614"/>
</dbReference>
<evidence type="ECO:0000256" key="6">
    <source>
        <dbReference type="ARBA" id="ARBA00012487"/>
    </source>
</evidence>
<keyword evidence="17" id="KW-1208">Phospholipid metabolism</keyword>
<dbReference type="GO" id="GO:0005886">
    <property type="term" value="C:plasma membrane"/>
    <property type="evidence" value="ECO:0007669"/>
    <property type="project" value="UniProtKB-SubCell"/>
</dbReference>
<keyword evidence="15 19" id="KW-0472">Membrane</keyword>
<evidence type="ECO:0000256" key="1">
    <source>
        <dbReference type="ARBA" id="ARBA00001698"/>
    </source>
</evidence>
<evidence type="ECO:0000256" key="18">
    <source>
        <dbReference type="RuleBase" id="RU003938"/>
    </source>
</evidence>
<evidence type="ECO:0000256" key="14">
    <source>
        <dbReference type="ARBA" id="ARBA00023098"/>
    </source>
</evidence>
<keyword evidence="13 19" id="KW-1133">Transmembrane helix</keyword>
<feature type="transmembrane region" description="Helical" evidence="19">
    <location>
        <begin position="121"/>
        <end position="140"/>
    </location>
</feature>
<feature type="transmembrane region" description="Helical" evidence="19">
    <location>
        <begin position="89"/>
        <end position="109"/>
    </location>
</feature>
<accession>A0A6G7VGN0</accession>
<dbReference type="RefSeq" id="WP_166272441.1">
    <property type="nucleotide sequence ID" value="NZ_CP048029.1"/>
</dbReference>
<feature type="transmembrane region" description="Helical" evidence="19">
    <location>
        <begin position="20"/>
        <end position="52"/>
    </location>
</feature>
<dbReference type="Pfam" id="PF01148">
    <property type="entry name" value="CTP_transf_1"/>
    <property type="match status" value="1"/>
</dbReference>
<evidence type="ECO:0000256" key="8">
    <source>
        <dbReference type="ARBA" id="ARBA00022475"/>
    </source>
</evidence>
<dbReference type="AlphaFoldDB" id="A0A6G7VGN0"/>
<evidence type="ECO:0000256" key="17">
    <source>
        <dbReference type="ARBA" id="ARBA00023264"/>
    </source>
</evidence>
<evidence type="ECO:0000256" key="5">
    <source>
        <dbReference type="ARBA" id="ARBA00010185"/>
    </source>
</evidence>
<protein>
    <recommendedName>
        <fullName evidence="7 18">Phosphatidate cytidylyltransferase</fullName>
        <ecNumber evidence="6 18">2.7.7.41</ecNumber>
    </recommendedName>
</protein>
<evidence type="ECO:0000256" key="3">
    <source>
        <dbReference type="ARBA" id="ARBA00005119"/>
    </source>
</evidence>
<gene>
    <name evidence="20" type="ORF">GWK36_04080</name>
</gene>
<dbReference type="GO" id="GO:0004605">
    <property type="term" value="F:phosphatidate cytidylyltransferase activity"/>
    <property type="evidence" value="ECO:0007669"/>
    <property type="project" value="UniProtKB-EC"/>
</dbReference>
<dbReference type="PANTHER" id="PTHR46382">
    <property type="entry name" value="PHOSPHATIDATE CYTIDYLYLTRANSFERASE"/>
    <property type="match status" value="1"/>
</dbReference>
<feature type="transmembrane region" description="Helical" evidence="19">
    <location>
        <begin position="216"/>
        <end position="235"/>
    </location>
</feature>
<evidence type="ECO:0000256" key="7">
    <source>
        <dbReference type="ARBA" id="ARBA00019373"/>
    </source>
</evidence>
<comment type="pathway">
    <text evidence="4">Lipid metabolism.</text>
</comment>
<evidence type="ECO:0000256" key="12">
    <source>
        <dbReference type="ARBA" id="ARBA00022695"/>
    </source>
</evidence>
<comment type="similarity">
    <text evidence="5 18">Belongs to the CDS family.</text>
</comment>
<evidence type="ECO:0000256" key="16">
    <source>
        <dbReference type="ARBA" id="ARBA00023209"/>
    </source>
</evidence>
<comment type="catalytic activity">
    <reaction evidence="1 18">
        <text>a 1,2-diacyl-sn-glycero-3-phosphate + CTP + H(+) = a CDP-1,2-diacyl-sn-glycerol + diphosphate</text>
        <dbReference type="Rhea" id="RHEA:16229"/>
        <dbReference type="ChEBI" id="CHEBI:15378"/>
        <dbReference type="ChEBI" id="CHEBI:33019"/>
        <dbReference type="ChEBI" id="CHEBI:37563"/>
        <dbReference type="ChEBI" id="CHEBI:58332"/>
        <dbReference type="ChEBI" id="CHEBI:58608"/>
        <dbReference type="EC" id="2.7.7.41"/>
    </reaction>
</comment>
<evidence type="ECO:0000256" key="10">
    <source>
        <dbReference type="ARBA" id="ARBA00022679"/>
    </source>
</evidence>
<dbReference type="KEGG" id="cjap:GWK36_04080"/>
<feature type="transmembrane region" description="Helical" evidence="19">
    <location>
        <begin position="146"/>
        <end position="168"/>
    </location>
</feature>
<dbReference type="PROSITE" id="PS01315">
    <property type="entry name" value="CDS"/>
    <property type="match status" value="1"/>
</dbReference>
<dbReference type="InterPro" id="IPR000374">
    <property type="entry name" value="PC_trans"/>
</dbReference>
<evidence type="ECO:0000256" key="2">
    <source>
        <dbReference type="ARBA" id="ARBA00004651"/>
    </source>
</evidence>